<proteinExistence type="predicted"/>
<feature type="transmembrane region" description="Helical" evidence="1">
    <location>
        <begin position="67"/>
        <end position="84"/>
    </location>
</feature>
<organism evidence="3 4">
    <name type="scientific">Celeribacter indicus</name>
    <dbReference type="NCBI Taxonomy" id="1208324"/>
    <lineage>
        <taxon>Bacteria</taxon>
        <taxon>Pseudomonadati</taxon>
        <taxon>Pseudomonadota</taxon>
        <taxon>Alphaproteobacteria</taxon>
        <taxon>Rhodobacterales</taxon>
        <taxon>Roseobacteraceae</taxon>
        <taxon>Celeribacter</taxon>
    </lineage>
</organism>
<protein>
    <recommendedName>
        <fullName evidence="2">EamA domain-containing protein</fullName>
    </recommendedName>
</protein>
<feature type="transmembrane region" description="Helical" evidence="1">
    <location>
        <begin position="30"/>
        <end position="47"/>
    </location>
</feature>
<sequence length="327" mass="35241">MMFTTSRLDTRCSSGLAAPLILEHQGRMETWIIVAAAAAAFQTLRFMLQKQLSMGTLSAGGATLARFWYSAPFVVVLLVIYLVARSVLLPEITPIFWFYSVAGGLAQILATWCVVALFAQRNFAVGITFKKTEVIQTALVGFLVLGDRISLPGIGAIVLGLTGVLVLSDTPSLEGRTWKRLGSRATILGVASGAFFAISAVGYRGATLSVESADPLLRAGVSLAVVTVMQSVALSLWLMWREPGQVTRVASAWRTAIWIGLSGMAGSLCWFTAFTLQNAAMVFAVGQVEVIFSIFATVLFFDERISRREAWGMALVTLSVMIVVAVR</sequence>
<feature type="transmembrane region" description="Helical" evidence="1">
    <location>
        <begin position="279"/>
        <end position="301"/>
    </location>
</feature>
<feature type="transmembrane region" description="Helical" evidence="1">
    <location>
        <begin position="187"/>
        <end position="205"/>
    </location>
</feature>
<feature type="transmembrane region" description="Helical" evidence="1">
    <location>
        <begin position="149"/>
        <end position="167"/>
    </location>
</feature>
<dbReference type="InterPro" id="IPR037185">
    <property type="entry name" value="EmrE-like"/>
</dbReference>
<evidence type="ECO:0000259" key="2">
    <source>
        <dbReference type="Pfam" id="PF00892"/>
    </source>
</evidence>
<dbReference type="InterPro" id="IPR000620">
    <property type="entry name" value="EamA_dom"/>
</dbReference>
<accession>A0A0B5E8X2</accession>
<dbReference type="KEGG" id="cid:P73_4047"/>
<dbReference type="Proteomes" id="UP000031521">
    <property type="component" value="Chromosome"/>
</dbReference>
<dbReference type="GO" id="GO:0016020">
    <property type="term" value="C:membrane"/>
    <property type="evidence" value="ECO:0007669"/>
    <property type="project" value="InterPro"/>
</dbReference>
<reference evidence="3 4" key="1">
    <citation type="journal article" date="2014" name="Int. J. Syst. Evol. Microbiol.">
        <title>Celeribacter indicus sp. nov., a polycyclic aromatic hydrocarbon-degrading bacterium from deep-sea sediment and reclassification of Huaishuia halophila as Celeribacter halophilus comb. nov.</title>
        <authorList>
            <person name="Lai Q."/>
            <person name="Cao J."/>
            <person name="Yuan J."/>
            <person name="Li F."/>
            <person name="Shao Z."/>
        </authorList>
    </citation>
    <scope>NUCLEOTIDE SEQUENCE [LARGE SCALE GENOMIC DNA]</scope>
    <source>
        <strain evidence="3">P73</strain>
    </source>
</reference>
<dbReference type="PANTHER" id="PTHR22911">
    <property type="entry name" value="ACYL-MALONYL CONDENSING ENZYME-RELATED"/>
    <property type="match status" value="1"/>
</dbReference>
<dbReference type="EMBL" id="CP004393">
    <property type="protein sequence ID" value="AJE48762.1"/>
    <property type="molecule type" value="Genomic_DNA"/>
</dbReference>
<evidence type="ECO:0000313" key="4">
    <source>
        <dbReference type="Proteomes" id="UP000031521"/>
    </source>
</evidence>
<keyword evidence="1" id="KW-0812">Transmembrane</keyword>
<dbReference type="AlphaFoldDB" id="A0A0B5E8X2"/>
<gene>
    <name evidence="3" type="ORF">P73_4047</name>
</gene>
<feature type="transmembrane region" description="Helical" evidence="1">
    <location>
        <begin position="252"/>
        <end position="273"/>
    </location>
</feature>
<dbReference type="Pfam" id="PF00892">
    <property type="entry name" value="EamA"/>
    <property type="match status" value="1"/>
</dbReference>
<keyword evidence="1" id="KW-0472">Membrane</keyword>
<feature type="domain" description="EamA" evidence="2">
    <location>
        <begin position="186"/>
        <end position="324"/>
    </location>
</feature>
<dbReference type="HOGENOM" id="CLU_069810_0_0_5"/>
<feature type="transmembrane region" description="Helical" evidence="1">
    <location>
        <begin position="217"/>
        <end position="240"/>
    </location>
</feature>
<dbReference type="SUPFAM" id="SSF103481">
    <property type="entry name" value="Multidrug resistance efflux transporter EmrE"/>
    <property type="match status" value="2"/>
</dbReference>
<evidence type="ECO:0000256" key="1">
    <source>
        <dbReference type="SAM" id="Phobius"/>
    </source>
</evidence>
<dbReference type="STRING" id="1208324.P73_4047"/>
<name>A0A0B5E8X2_9RHOB</name>
<feature type="transmembrane region" description="Helical" evidence="1">
    <location>
        <begin position="96"/>
        <end position="119"/>
    </location>
</feature>
<keyword evidence="4" id="KW-1185">Reference proteome</keyword>
<keyword evidence="1" id="KW-1133">Transmembrane helix</keyword>
<dbReference type="PANTHER" id="PTHR22911:SF137">
    <property type="entry name" value="SOLUTE CARRIER FAMILY 35 MEMBER G2-RELATED"/>
    <property type="match status" value="1"/>
</dbReference>
<evidence type="ECO:0000313" key="3">
    <source>
        <dbReference type="EMBL" id="AJE48762.1"/>
    </source>
</evidence>